<sequence>MTHHFRTLTAVVRIDDDSDLRHTAYALKVAREALTNAGFSVDGMRNTPNDTGELPAHREEIPW</sequence>
<protein>
    <submittedName>
        <fullName evidence="2">Uncharacterized protein</fullName>
    </submittedName>
</protein>
<dbReference type="RefSeq" id="WP_183225045.1">
    <property type="nucleotide sequence ID" value="NZ_BMPW01000020.1"/>
</dbReference>
<evidence type="ECO:0000313" key="2">
    <source>
        <dbReference type="EMBL" id="MBB3098956.1"/>
    </source>
</evidence>
<dbReference type="AlphaFoldDB" id="A0A7W5AMD8"/>
<comment type="caution">
    <text evidence="2">The sequence shown here is derived from an EMBL/GenBank/DDBJ whole genome shotgun (WGS) entry which is preliminary data.</text>
</comment>
<name>A0A7W5AMD8_9ACTN</name>
<reference evidence="2 3" key="1">
    <citation type="submission" date="2020-08" db="EMBL/GenBank/DDBJ databases">
        <title>Genomic Encyclopedia of Type Strains, Phase III (KMG-III): the genomes of soil and plant-associated and newly described type strains.</title>
        <authorList>
            <person name="Whitman W."/>
        </authorList>
    </citation>
    <scope>NUCLEOTIDE SEQUENCE [LARGE SCALE GENOMIC DNA]</scope>
    <source>
        <strain evidence="2 3">CECT 3287</strain>
    </source>
</reference>
<feature type="region of interest" description="Disordered" evidence="1">
    <location>
        <begin position="40"/>
        <end position="63"/>
    </location>
</feature>
<dbReference type="EMBL" id="JACHXF010000017">
    <property type="protein sequence ID" value="MBB3098956.1"/>
    <property type="molecule type" value="Genomic_DNA"/>
</dbReference>
<evidence type="ECO:0000256" key="1">
    <source>
        <dbReference type="SAM" id="MobiDB-lite"/>
    </source>
</evidence>
<organism evidence="2 3">
    <name type="scientific">Actinoplanes campanulatus</name>
    <dbReference type="NCBI Taxonomy" id="113559"/>
    <lineage>
        <taxon>Bacteria</taxon>
        <taxon>Bacillati</taxon>
        <taxon>Actinomycetota</taxon>
        <taxon>Actinomycetes</taxon>
        <taxon>Micromonosporales</taxon>
        <taxon>Micromonosporaceae</taxon>
        <taxon>Actinoplanes</taxon>
    </lineage>
</organism>
<evidence type="ECO:0000313" key="3">
    <source>
        <dbReference type="Proteomes" id="UP000590749"/>
    </source>
</evidence>
<accession>A0A7W5AMD8</accession>
<keyword evidence="3" id="KW-1185">Reference proteome</keyword>
<proteinExistence type="predicted"/>
<gene>
    <name evidence="2" type="ORF">FHR83_006662</name>
</gene>
<dbReference type="Proteomes" id="UP000590749">
    <property type="component" value="Unassembled WGS sequence"/>
</dbReference>